<dbReference type="InterPro" id="IPR040807">
    <property type="entry name" value="DUF5522"/>
</dbReference>
<dbReference type="Pfam" id="PF17653">
    <property type="entry name" value="DUF5522"/>
    <property type="match status" value="1"/>
</dbReference>
<gene>
    <name evidence="1" type="ORF">OFUS_LOCUS11534</name>
</gene>
<dbReference type="OrthoDB" id="274765at2759"/>
<proteinExistence type="predicted"/>
<dbReference type="EMBL" id="CAIIXF020000006">
    <property type="protein sequence ID" value="CAH1785486.1"/>
    <property type="molecule type" value="Genomic_DNA"/>
</dbReference>
<dbReference type="PANTHER" id="PTHR21037">
    <property type="entry name" value="39S RIBOSOMAL PROTEIN L14, MITOCHONDRIAL"/>
    <property type="match status" value="1"/>
</dbReference>
<evidence type="ECO:0000313" key="1">
    <source>
        <dbReference type="EMBL" id="CAH1785486.1"/>
    </source>
</evidence>
<dbReference type="Proteomes" id="UP000749559">
    <property type="component" value="Unassembled WGS sequence"/>
</dbReference>
<dbReference type="PANTHER" id="PTHR21037:SF2">
    <property type="entry name" value="SIMILAR TO NOVEL PROTEIN"/>
    <property type="match status" value="1"/>
</dbReference>
<organism evidence="1 2">
    <name type="scientific">Owenia fusiformis</name>
    <name type="common">Polychaete worm</name>
    <dbReference type="NCBI Taxonomy" id="6347"/>
    <lineage>
        <taxon>Eukaryota</taxon>
        <taxon>Metazoa</taxon>
        <taxon>Spiralia</taxon>
        <taxon>Lophotrochozoa</taxon>
        <taxon>Annelida</taxon>
        <taxon>Polychaeta</taxon>
        <taxon>Sedentaria</taxon>
        <taxon>Canalipalpata</taxon>
        <taxon>Sabellida</taxon>
        <taxon>Oweniida</taxon>
        <taxon>Oweniidae</taxon>
        <taxon>Owenia</taxon>
    </lineage>
</organism>
<name>A0A8J1Y2W4_OWEFU</name>
<keyword evidence="2" id="KW-1185">Reference proteome</keyword>
<protein>
    <submittedName>
        <fullName evidence="1">Uncharacterized protein</fullName>
    </submittedName>
</protein>
<accession>A0A8J1Y2W4</accession>
<evidence type="ECO:0000313" key="2">
    <source>
        <dbReference type="Proteomes" id="UP000749559"/>
    </source>
</evidence>
<sequence length="150" mass="16959">MFLSKLILPMSCLRNITVIGAAKVDKMHIISRRKFSQEFSADSSSSIKSGIPIELGQDVPLYENDDAWDSIVDLSKLTEAEKLIYTLHSKALKNGKNMYIDPETGYNVMTRQFHLKRGKCCGNACRHCPFDQCNVPVEARTKTFNTAFYT</sequence>
<dbReference type="AlphaFoldDB" id="A0A8J1Y2W4"/>
<comment type="caution">
    <text evidence="1">The sequence shown here is derived from an EMBL/GenBank/DDBJ whole genome shotgun (WGS) entry which is preliminary data.</text>
</comment>
<reference evidence="1" key="1">
    <citation type="submission" date="2022-03" db="EMBL/GenBank/DDBJ databases">
        <authorList>
            <person name="Martin C."/>
        </authorList>
    </citation>
    <scope>NUCLEOTIDE SEQUENCE</scope>
</reference>